<keyword evidence="9" id="KW-1185">Reference proteome</keyword>
<keyword evidence="1" id="KW-0678">Repressor</keyword>
<organism evidence="8 9">
    <name type="scientific">Vibrio porteresiae DSM 19223</name>
    <dbReference type="NCBI Taxonomy" id="1123496"/>
    <lineage>
        <taxon>Bacteria</taxon>
        <taxon>Pseudomonadati</taxon>
        <taxon>Pseudomonadota</taxon>
        <taxon>Gammaproteobacteria</taxon>
        <taxon>Vibrionales</taxon>
        <taxon>Vibrionaceae</taxon>
        <taxon>Vibrio</taxon>
    </lineage>
</organism>
<evidence type="ECO:0000259" key="7">
    <source>
        <dbReference type="Pfam" id="PF12793"/>
    </source>
</evidence>
<dbReference type="PANTHER" id="PTHR30290:SF72">
    <property type="entry name" value="HTH-TYPE TRANSCRIPTIONAL REGULATOR SGRR"/>
    <property type="match status" value="1"/>
</dbReference>
<dbReference type="CDD" id="cd08507">
    <property type="entry name" value="PBP2_SgrR_like"/>
    <property type="match status" value="1"/>
</dbReference>
<dbReference type="InterPro" id="IPR023767">
    <property type="entry name" value="Tscrpt_reg_SgrR"/>
</dbReference>
<accession>A0ABZ0QK15</accession>
<dbReference type="InterPro" id="IPR025370">
    <property type="entry name" value="SgrR_HTH_N"/>
</dbReference>
<dbReference type="Pfam" id="PF12793">
    <property type="entry name" value="SgrR_N"/>
    <property type="match status" value="1"/>
</dbReference>
<keyword evidence="4" id="KW-0010">Activator</keyword>
<feature type="domain" description="Transcriptional regulator SgrR N-terminal HTH" evidence="7">
    <location>
        <begin position="13"/>
        <end position="125"/>
    </location>
</feature>
<sequence>MSTTPTPPKSSARLEQQYRRLLEQFGFTAVDTTLQQLADFLCCSKRHMRTLLLNMEQQQWIRWQSQPGRGHHSTLTLLKDEQHLIIEKAGELLESGNLNGALHLLQEQPHLLLPMLQSKLGVSTNDERQTLRVPYYRAMLNLNPTMELRRSERHLVRQIFNGLTRIDEKAGTVEPDLAHHWQQIDPLTWQFFLRRGILFHDGALLQISDVIASLVSLKTHPLFKHIDAIKPGPAHSVVIHLSQADARLPLLLAHTKALIVPSQHRDSPPFNALPIGTGPYRVSYNDELRLSLTAFDHYFGLRGLLDEIELLVWPNLLSHGLQHESTNATLLSSSTSDQDFLALKPSAPLASEERFVEKGGYFLLWDRESPWASSLTRRDWLREQLNPFQLGAQLDATVRHLWVPASSLLPEWHHAITHTAKGVKASPIRLPKARTLTIAYHTEHPEFANLQPLIKTALARHQIELQTLELSYQDWVTGNAQADVWLGTVNFPVPEPWHVGAWLLETPLLRRSISGGDEGQLETWLTKWREGALSAQTLLEQVLEQGYLQPLFHHWMSLSTPAQIQDVHLNNLGWFDLAKAWYLPNATPDNADQLRINE</sequence>
<evidence type="ECO:0000259" key="6">
    <source>
        <dbReference type="Pfam" id="PF00496"/>
    </source>
</evidence>
<dbReference type="SUPFAM" id="SSF53850">
    <property type="entry name" value="Periplasmic binding protein-like II"/>
    <property type="match status" value="1"/>
</dbReference>
<evidence type="ECO:0000313" key="9">
    <source>
        <dbReference type="Proteomes" id="UP001304071"/>
    </source>
</evidence>
<dbReference type="InterPro" id="IPR039424">
    <property type="entry name" value="SBP_5"/>
</dbReference>
<keyword evidence="3" id="KW-0238">DNA-binding</keyword>
<dbReference type="RefSeq" id="WP_261897744.1">
    <property type="nucleotide sequence ID" value="NZ_AP024896.1"/>
</dbReference>
<dbReference type="Proteomes" id="UP001304071">
    <property type="component" value="Chromosome 2"/>
</dbReference>
<reference evidence="8 9" key="1">
    <citation type="submission" date="2023-11" db="EMBL/GenBank/DDBJ databases">
        <title>Plant-associative lifestyle of Vibrio porteresiae and its evolutionary dynamics.</title>
        <authorList>
            <person name="Rameshkumar N."/>
            <person name="Kirti K."/>
        </authorList>
    </citation>
    <scope>NUCLEOTIDE SEQUENCE [LARGE SCALE GENOMIC DNA]</scope>
    <source>
        <strain evidence="8 9">MSSRF30</strain>
    </source>
</reference>
<keyword evidence="5" id="KW-0804">Transcription</keyword>
<dbReference type="NCBIfam" id="NF010149">
    <property type="entry name" value="PRK13626.1"/>
    <property type="match status" value="1"/>
</dbReference>
<keyword evidence="2" id="KW-0805">Transcription regulation</keyword>
<evidence type="ECO:0000256" key="2">
    <source>
        <dbReference type="ARBA" id="ARBA00023015"/>
    </source>
</evidence>
<evidence type="ECO:0000256" key="4">
    <source>
        <dbReference type="ARBA" id="ARBA00023159"/>
    </source>
</evidence>
<evidence type="ECO:0000256" key="3">
    <source>
        <dbReference type="ARBA" id="ARBA00023125"/>
    </source>
</evidence>
<evidence type="ECO:0000256" key="1">
    <source>
        <dbReference type="ARBA" id="ARBA00022491"/>
    </source>
</evidence>
<evidence type="ECO:0000256" key="5">
    <source>
        <dbReference type="ARBA" id="ARBA00023163"/>
    </source>
</evidence>
<dbReference type="EMBL" id="CP138204">
    <property type="protein sequence ID" value="WPC75768.1"/>
    <property type="molecule type" value="Genomic_DNA"/>
</dbReference>
<protein>
    <submittedName>
        <fullName evidence="8">HTH-type transcriptional regulator SgrR</fullName>
    </submittedName>
</protein>
<dbReference type="Gene3D" id="3.40.190.10">
    <property type="entry name" value="Periplasmic binding protein-like II"/>
    <property type="match status" value="1"/>
</dbReference>
<evidence type="ECO:0000313" key="8">
    <source>
        <dbReference type="EMBL" id="WPC75768.1"/>
    </source>
</evidence>
<feature type="domain" description="Solute-binding protein family 5" evidence="6">
    <location>
        <begin position="172"/>
        <end position="320"/>
    </location>
</feature>
<gene>
    <name evidence="8" type="primary">sgrR</name>
    <name evidence="8" type="ORF">R8Z52_22880</name>
</gene>
<name>A0ABZ0QK15_9VIBR</name>
<dbReference type="InterPro" id="IPR000914">
    <property type="entry name" value="SBP_5_dom"/>
</dbReference>
<dbReference type="PANTHER" id="PTHR30290">
    <property type="entry name" value="PERIPLASMIC BINDING COMPONENT OF ABC TRANSPORTER"/>
    <property type="match status" value="1"/>
</dbReference>
<proteinExistence type="predicted"/>
<dbReference type="Pfam" id="PF00496">
    <property type="entry name" value="SBP_bac_5"/>
    <property type="match status" value="1"/>
</dbReference>